<reference evidence="5" key="1">
    <citation type="journal article" date="2019" name="Int. J. Syst. Evol. Microbiol.">
        <title>The Global Catalogue of Microorganisms (GCM) 10K type strain sequencing project: providing services to taxonomists for standard genome sequencing and annotation.</title>
        <authorList>
            <consortium name="The Broad Institute Genomics Platform"/>
            <consortium name="The Broad Institute Genome Sequencing Center for Infectious Disease"/>
            <person name="Wu L."/>
            <person name="Ma J."/>
        </authorList>
    </citation>
    <scope>NUCLEOTIDE SEQUENCE [LARGE SCALE GENOMIC DNA]</scope>
    <source>
        <strain evidence="5">CGMCC 1.16619</strain>
    </source>
</reference>
<sequence>MSRIMGLVLLLAWSGAMAAPPAAKPRRNGAACAVWQRELAFARSVQRHDAAAFASHVADDAVFDANTATPTHGRDAIREHWAAIIAGKNVQLSWYPQQVVTTADGTLAYSSGAYLLVTQPSADKPASERIGRFATVWRRGRDRVWRVAFDGGDEARPATAAQVAAFRAGRRDACPRDTPAGSDPGA</sequence>
<feature type="signal peptide" evidence="2">
    <location>
        <begin position="1"/>
        <end position="18"/>
    </location>
</feature>
<evidence type="ECO:0000256" key="2">
    <source>
        <dbReference type="SAM" id="SignalP"/>
    </source>
</evidence>
<evidence type="ECO:0000313" key="5">
    <source>
        <dbReference type="Proteomes" id="UP001596114"/>
    </source>
</evidence>
<evidence type="ECO:0000259" key="3">
    <source>
        <dbReference type="Pfam" id="PF12680"/>
    </source>
</evidence>
<proteinExistence type="predicted"/>
<protein>
    <submittedName>
        <fullName evidence="4">YybH family protein</fullName>
    </submittedName>
</protein>
<name>A0ABW0QNJ4_9GAMM</name>
<dbReference type="InterPro" id="IPR037401">
    <property type="entry name" value="SnoaL-like"/>
</dbReference>
<dbReference type="Pfam" id="PF12680">
    <property type="entry name" value="SnoaL_2"/>
    <property type="match status" value="1"/>
</dbReference>
<evidence type="ECO:0000313" key="4">
    <source>
        <dbReference type="EMBL" id="MFC5526073.1"/>
    </source>
</evidence>
<keyword evidence="5" id="KW-1185">Reference proteome</keyword>
<comment type="caution">
    <text evidence="4">The sequence shown here is derived from an EMBL/GenBank/DDBJ whole genome shotgun (WGS) entry which is preliminary data.</text>
</comment>
<organism evidence="4 5">
    <name type="scientific">Rhodanobacter ginsengisoli</name>
    <dbReference type="NCBI Taxonomy" id="418646"/>
    <lineage>
        <taxon>Bacteria</taxon>
        <taxon>Pseudomonadati</taxon>
        <taxon>Pseudomonadota</taxon>
        <taxon>Gammaproteobacteria</taxon>
        <taxon>Lysobacterales</taxon>
        <taxon>Rhodanobacteraceae</taxon>
        <taxon>Rhodanobacter</taxon>
    </lineage>
</organism>
<dbReference type="SUPFAM" id="SSF54427">
    <property type="entry name" value="NTF2-like"/>
    <property type="match status" value="1"/>
</dbReference>
<keyword evidence="2" id="KW-0732">Signal</keyword>
<dbReference type="RefSeq" id="WP_377319620.1">
    <property type="nucleotide sequence ID" value="NZ_JBHSNF010000002.1"/>
</dbReference>
<dbReference type="Proteomes" id="UP001596114">
    <property type="component" value="Unassembled WGS sequence"/>
</dbReference>
<evidence type="ECO:0000256" key="1">
    <source>
        <dbReference type="SAM" id="MobiDB-lite"/>
    </source>
</evidence>
<accession>A0ABW0QNJ4</accession>
<dbReference type="Gene3D" id="3.10.450.50">
    <property type="match status" value="1"/>
</dbReference>
<feature type="region of interest" description="Disordered" evidence="1">
    <location>
        <begin position="160"/>
        <end position="186"/>
    </location>
</feature>
<feature type="chain" id="PRO_5045653462" evidence="2">
    <location>
        <begin position="19"/>
        <end position="186"/>
    </location>
</feature>
<gene>
    <name evidence="4" type="ORF">ACFPPA_09990</name>
</gene>
<dbReference type="EMBL" id="JBHSNF010000002">
    <property type="protein sequence ID" value="MFC5526073.1"/>
    <property type="molecule type" value="Genomic_DNA"/>
</dbReference>
<feature type="domain" description="SnoaL-like" evidence="3">
    <location>
        <begin position="40"/>
        <end position="143"/>
    </location>
</feature>
<dbReference type="InterPro" id="IPR032710">
    <property type="entry name" value="NTF2-like_dom_sf"/>
</dbReference>